<keyword evidence="2" id="KW-1185">Reference proteome</keyword>
<dbReference type="GeneID" id="25796770"/>
<dbReference type="EMBL" id="ABDF02000089">
    <property type="protein sequence ID" value="EHK16954.1"/>
    <property type="molecule type" value="Genomic_DNA"/>
</dbReference>
<dbReference type="RefSeq" id="XP_013951159.1">
    <property type="nucleotide sequence ID" value="XM_014095684.1"/>
</dbReference>
<evidence type="ECO:0000313" key="2">
    <source>
        <dbReference type="Proteomes" id="UP000007115"/>
    </source>
</evidence>
<name>G9N7I8_HYPVG</name>
<evidence type="ECO:0000313" key="1">
    <source>
        <dbReference type="EMBL" id="EHK16954.1"/>
    </source>
</evidence>
<dbReference type="VEuPathDB" id="FungiDB:TRIVIDRAFT_65919"/>
<proteinExistence type="predicted"/>
<comment type="caution">
    <text evidence="1">The sequence shown here is derived from an EMBL/GenBank/DDBJ whole genome shotgun (WGS) entry which is preliminary data.</text>
</comment>
<dbReference type="AlphaFoldDB" id="G9N7I8"/>
<reference evidence="1 2" key="1">
    <citation type="journal article" date="2011" name="Genome Biol.">
        <title>Comparative genome sequence analysis underscores mycoparasitism as the ancestral life style of Trichoderma.</title>
        <authorList>
            <person name="Kubicek C.P."/>
            <person name="Herrera-Estrella A."/>
            <person name="Seidl-Seiboth V."/>
            <person name="Martinez D.A."/>
            <person name="Druzhinina I.S."/>
            <person name="Thon M."/>
            <person name="Zeilinger S."/>
            <person name="Casas-Flores S."/>
            <person name="Horwitz B.A."/>
            <person name="Mukherjee P.K."/>
            <person name="Mukherjee M."/>
            <person name="Kredics L."/>
            <person name="Alcaraz L.D."/>
            <person name="Aerts A."/>
            <person name="Antal Z."/>
            <person name="Atanasova L."/>
            <person name="Cervantes-Badillo M.G."/>
            <person name="Challacombe J."/>
            <person name="Chertkov O."/>
            <person name="McCluskey K."/>
            <person name="Coulpier F."/>
            <person name="Deshpande N."/>
            <person name="von Doehren H."/>
            <person name="Ebbole D.J."/>
            <person name="Esquivel-Naranjo E.U."/>
            <person name="Fekete E."/>
            <person name="Flipphi M."/>
            <person name="Glaser F."/>
            <person name="Gomez-Rodriguez E.Y."/>
            <person name="Gruber S."/>
            <person name="Han C."/>
            <person name="Henrissat B."/>
            <person name="Hermosa R."/>
            <person name="Hernandez-Onate M."/>
            <person name="Karaffa L."/>
            <person name="Kosti I."/>
            <person name="Le Crom S."/>
            <person name="Lindquist E."/>
            <person name="Lucas S."/>
            <person name="Luebeck M."/>
            <person name="Luebeck P.S."/>
            <person name="Margeot A."/>
            <person name="Metz B."/>
            <person name="Misra M."/>
            <person name="Nevalainen H."/>
            <person name="Omann M."/>
            <person name="Packer N."/>
            <person name="Perrone G."/>
            <person name="Uresti-Rivera E.E."/>
            <person name="Salamov A."/>
            <person name="Schmoll M."/>
            <person name="Seiboth B."/>
            <person name="Shapiro H."/>
            <person name="Sukno S."/>
            <person name="Tamayo-Ramos J.A."/>
            <person name="Tisch D."/>
            <person name="Wiest A."/>
            <person name="Wilkinson H.H."/>
            <person name="Zhang M."/>
            <person name="Coutinho P.M."/>
            <person name="Kenerley C.M."/>
            <person name="Monte E."/>
            <person name="Baker S.E."/>
            <person name="Grigoriev I.V."/>
        </authorList>
    </citation>
    <scope>NUCLEOTIDE SEQUENCE [LARGE SCALE GENOMIC DNA]</scope>
    <source>
        <strain evidence="2">Gv29-8 / FGSC 10586</strain>
    </source>
</reference>
<dbReference type="Proteomes" id="UP000007115">
    <property type="component" value="Unassembled WGS sequence"/>
</dbReference>
<dbReference type="HOGENOM" id="CLU_821493_0_0_1"/>
<protein>
    <submittedName>
        <fullName evidence="1">Uncharacterized protein</fullName>
    </submittedName>
</protein>
<accession>G9N7I8</accession>
<dbReference type="InParanoid" id="G9N7I8"/>
<gene>
    <name evidence="1" type="ORF">TRIVIDRAFT_65919</name>
</gene>
<sequence length="338" mass="38082">MLMEHHAVAWRAITQMSIDSLTPRVKQHSMTVSATDNTSTAARPPRHGDLAVEDVVSFMLLSPRERVGKVPQLLRARLTGLEALRLGMHRGFSQAKRGAVPSNVRYDNMYLAVAIINAQRTSPDIALALLLPRGSRRGPWLMLDIHTYVRIRQGVQLPAYRWRCPCPCTGKLTSCSALLRPGLAWPNPAPSSILASPGTNDFALSVFRTCRHNSQVHPLSAKEAVLAWRSRIWLDQSLNPTRLHLQYLPELCAVSTLHSSAASSGRGRHPAQGWSGIRKGYHPVMCCRRIEMGEHMWMEHKYKYEYLPPTLRSSWPRPGFMLDRRLICFARYGLAPLE</sequence>
<organism evidence="1 2">
    <name type="scientific">Hypocrea virens (strain Gv29-8 / FGSC 10586)</name>
    <name type="common">Gliocladium virens</name>
    <name type="synonym">Trichoderma virens</name>
    <dbReference type="NCBI Taxonomy" id="413071"/>
    <lineage>
        <taxon>Eukaryota</taxon>
        <taxon>Fungi</taxon>
        <taxon>Dikarya</taxon>
        <taxon>Ascomycota</taxon>
        <taxon>Pezizomycotina</taxon>
        <taxon>Sordariomycetes</taxon>
        <taxon>Hypocreomycetidae</taxon>
        <taxon>Hypocreales</taxon>
        <taxon>Hypocreaceae</taxon>
        <taxon>Trichoderma</taxon>
    </lineage>
</organism>